<reference evidence="4 5" key="1">
    <citation type="submission" date="2021-03" db="EMBL/GenBank/DDBJ databases">
        <title>Genomic Encyclopedia of Type Strains, Phase IV (KMG-IV): sequencing the most valuable type-strain genomes for metagenomic binning, comparative biology and taxonomic classification.</title>
        <authorList>
            <person name="Goeker M."/>
        </authorList>
    </citation>
    <scope>NUCLEOTIDE SEQUENCE [LARGE SCALE GENOMIC DNA]</scope>
    <source>
        <strain evidence="4 5">DSM 14349</strain>
    </source>
</reference>
<dbReference type="RefSeq" id="WP_210090786.1">
    <property type="nucleotide sequence ID" value="NZ_JAGGKG010000023.1"/>
</dbReference>
<dbReference type="Pfam" id="PF04294">
    <property type="entry name" value="VanW"/>
    <property type="match status" value="1"/>
</dbReference>
<dbReference type="InterPro" id="IPR011098">
    <property type="entry name" value="G5_dom"/>
</dbReference>
<keyword evidence="5" id="KW-1185">Reference proteome</keyword>
<dbReference type="Pfam" id="PF07501">
    <property type="entry name" value="G5"/>
    <property type="match status" value="1"/>
</dbReference>
<protein>
    <submittedName>
        <fullName evidence="4">Vancomycin resistance protein YoaR</fullName>
    </submittedName>
</protein>
<feature type="domain" description="G5" evidence="3">
    <location>
        <begin position="390"/>
        <end position="469"/>
    </location>
</feature>
<dbReference type="InterPro" id="IPR052913">
    <property type="entry name" value="Glycopeptide_resist_protein"/>
</dbReference>
<sequence>MKKIHPLISILILLLLAYLLGLFALHIYANQRTIPNGIMVGGLPVGGLAPQDALALLDQRLLQLEQQPMVYYINENTGSNQLTGTMGAKETKESNKIKIETTIKQSGITYHTDDFRAAMASLSQGSLWKRMRVRSQFPKEWSIQAQIDETKLREWFNPTWEKENLGMPVDAVRTITDNDLIQYSPDKVAQRIDWSSFIPSLYASLPKQFPMNKPTAIEIGVPLKTLAPKVTLASLKAQGIERKISMYSTSAIHSSEGRIHNLSSVVQTLDGMILAPNGIFDYEKVIDTAEVNFGFRSAPVIIGGKLVTGIGGGICQISSTLYNAAVQSGLEIVERRNHSLPVSYVPKGQDATFAKGYINFRFKNNTKHYMLIKASAKQGIITIKLFGNIPEDVRYEIETKQIKKIPTSTKYVINQALAQGQKEIITKGNDGYIIDSYRVKIVAGRIVEKKKLFRDTYPANPSIIAIPPY</sequence>
<dbReference type="EMBL" id="JAGGKG010000023">
    <property type="protein sequence ID" value="MBP1907202.1"/>
    <property type="molecule type" value="Genomic_DNA"/>
</dbReference>
<evidence type="ECO:0000313" key="5">
    <source>
        <dbReference type="Proteomes" id="UP001519272"/>
    </source>
</evidence>
<evidence type="ECO:0000313" key="4">
    <source>
        <dbReference type="EMBL" id="MBP1907202.1"/>
    </source>
</evidence>
<evidence type="ECO:0000259" key="3">
    <source>
        <dbReference type="PROSITE" id="PS51109"/>
    </source>
</evidence>
<evidence type="ECO:0000256" key="2">
    <source>
        <dbReference type="SAM" id="Phobius"/>
    </source>
</evidence>
<feature type="transmembrane region" description="Helical" evidence="2">
    <location>
        <begin position="7"/>
        <end position="29"/>
    </location>
</feature>
<dbReference type="PANTHER" id="PTHR35788">
    <property type="entry name" value="EXPORTED PROTEIN-RELATED"/>
    <property type="match status" value="1"/>
</dbReference>
<dbReference type="PANTHER" id="PTHR35788:SF1">
    <property type="entry name" value="EXPORTED PROTEIN"/>
    <property type="match status" value="1"/>
</dbReference>
<dbReference type="SMART" id="SM01208">
    <property type="entry name" value="G5"/>
    <property type="match status" value="1"/>
</dbReference>
<dbReference type="InterPro" id="IPR007391">
    <property type="entry name" value="Vancomycin_resist_VanW"/>
</dbReference>
<dbReference type="Proteomes" id="UP001519272">
    <property type="component" value="Unassembled WGS sequence"/>
</dbReference>
<gene>
    <name evidence="4" type="ORF">J2Z32_003877</name>
</gene>
<dbReference type="PROSITE" id="PS51109">
    <property type="entry name" value="G5"/>
    <property type="match status" value="1"/>
</dbReference>
<comment type="caution">
    <text evidence="4">The sequence shown here is derived from an EMBL/GenBank/DDBJ whole genome shotgun (WGS) entry which is preliminary data.</text>
</comment>
<keyword evidence="2" id="KW-0472">Membrane</keyword>
<organism evidence="4 5">
    <name type="scientific">Paenibacillus turicensis</name>
    <dbReference type="NCBI Taxonomy" id="160487"/>
    <lineage>
        <taxon>Bacteria</taxon>
        <taxon>Bacillati</taxon>
        <taxon>Bacillota</taxon>
        <taxon>Bacilli</taxon>
        <taxon>Bacillales</taxon>
        <taxon>Paenibacillaceae</taxon>
        <taxon>Paenibacillus</taxon>
    </lineage>
</organism>
<dbReference type="Gene3D" id="2.20.230.10">
    <property type="entry name" value="Resuscitation-promoting factor rpfb"/>
    <property type="match status" value="1"/>
</dbReference>
<name>A0ABS4FX98_9BACL</name>
<keyword evidence="2" id="KW-0812">Transmembrane</keyword>
<keyword evidence="2" id="KW-1133">Transmembrane helix</keyword>
<evidence type="ECO:0000256" key="1">
    <source>
        <dbReference type="ARBA" id="ARBA00022729"/>
    </source>
</evidence>
<proteinExistence type="predicted"/>
<accession>A0ABS4FX98</accession>
<keyword evidence="1" id="KW-0732">Signal</keyword>